<proteinExistence type="predicted"/>
<organism evidence="1 2">
    <name type="scientific">Asprobacillus argus</name>
    <dbReference type="NCBI Taxonomy" id="3076534"/>
    <lineage>
        <taxon>Bacteria</taxon>
        <taxon>Pseudomonadati</taxon>
        <taxon>Bacteroidota</taxon>
        <taxon>Flavobacteriia</taxon>
        <taxon>Flavobacteriales</taxon>
        <taxon>Flavobacteriaceae</taxon>
        <taxon>Asprobacillus</taxon>
    </lineage>
</organism>
<feature type="non-terminal residue" evidence="1">
    <location>
        <position position="1"/>
    </location>
</feature>
<gene>
    <name evidence="1" type="ORF">RQM59_14405</name>
</gene>
<name>A0ABU3LIM1_9FLAO</name>
<accession>A0ABU3LIM1</accession>
<comment type="caution">
    <text evidence="1">The sequence shown here is derived from an EMBL/GenBank/DDBJ whole genome shotgun (WGS) entry which is preliminary data.</text>
</comment>
<reference evidence="1 2" key="1">
    <citation type="submission" date="2023-09" db="EMBL/GenBank/DDBJ databases">
        <title>Novel taxa isolated from Blanes Bay.</title>
        <authorList>
            <person name="Rey-Velasco X."/>
            <person name="Lucena T."/>
        </authorList>
    </citation>
    <scope>NUCLEOTIDE SEQUENCE [LARGE SCALE GENOMIC DNA]</scope>
    <source>
        <strain evidence="1 2">S356</strain>
    </source>
</reference>
<keyword evidence="2" id="KW-1185">Reference proteome</keyword>
<dbReference type="EMBL" id="JAVTTO010000019">
    <property type="protein sequence ID" value="MDT7833569.1"/>
    <property type="molecule type" value="Genomic_DNA"/>
</dbReference>
<feature type="non-terminal residue" evidence="1">
    <location>
        <position position="84"/>
    </location>
</feature>
<protein>
    <submittedName>
        <fullName evidence="1">Uncharacterized protein</fullName>
    </submittedName>
</protein>
<evidence type="ECO:0000313" key="1">
    <source>
        <dbReference type="EMBL" id="MDT7833569.1"/>
    </source>
</evidence>
<evidence type="ECO:0000313" key="2">
    <source>
        <dbReference type="Proteomes" id="UP001257277"/>
    </source>
</evidence>
<sequence length="84" mass="9140">DGDDTNGLINNFITLSSKDTEILNNVAFANTALYTVSYHRSAAEATNDANPIDKVNPYTNETAGTQTIYVRVEHNDNAVNCVAF</sequence>
<dbReference type="Proteomes" id="UP001257277">
    <property type="component" value="Unassembled WGS sequence"/>
</dbReference>
<dbReference type="RefSeq" id="WP_349242818.1">
    <property type="nucleotide sequence ID" value="NZ_JAVTTO010000019.1"/>
</dbReference>